<evidence type="ECO:0000256" key="5">
    <source>
        <dbReference type="PROSITE-ProRule" id="PRU00169"/>
    </source>
</evidence>
<dbReference type="PANTHER" id="PTHR48111:SF4">
    <property type="entry name" value="DNA-BINDING DUAL TRANSCRIPTIONAL REGULATOR OMPR"/>
    <property type="match status" value="1"/>
</dbReference>
<evidence type="ECO:0000256" key="1">
    <source>
        <dbReference type="ARBA" id="ARBA00022553"/>
    </source>
</evidence>
<dbReference type="Gene3D" id="3.40.50.2300">
    <property type="match status" value="1"/>
</dbReference>
<keyword evidence="3" id="KW-0238">DNA-binding</keyword>
<dbReference type="Pfam" id="PF00072">
    <property type="entry name" value="Response_reg"/>
    <property type="match status" value="1"/>
</dbReference>
<keyword evidence="4" id="KW-0804">Transcription</keyword>
<organism evidence="7 8">
    <name type="scientific">Bhargavaea ullalensis</name>
    <dbReference type="NCBI Taxonomy" id="1265685"/>
    <lineage>
        <taxon>Bacteria</taxon>
        <taxon>Bacillati</taxon>
        <taxon>Bacillota</taxon>
        <taxon>Bacilli</taxon>
        <taxon>Bacillales</taxon>
        <taxon>Caryophanaceae</taxon>
        <taxon>Bhargavaea</taxon>
    </lineage>
</organism>
<keyword evidence="2" id="KW-0805">Transcription regulation</keyword>
<dbReference type="SUPFAM" id="SSF52172">
    <property type="entry name" value="CheY-like"/>
    <property type="match status" value="1"/>
</dbReference>
<dbReference type="PROSITE" id="PS50110">
    <property type="entry name" value="RESPONSE_REGULATORY"/>
    <property type="match status" value="1"/>
</dbReference>
<dbReference type="EMBL" id="JBEPLW010000028">
    <property type="protein sequence ID" value="MET3576626.1"/>
    <property type="molecule type" value="Genomic_DNA"/>
</dbReference>
<comment type="caution">
    <text evidence="7">The sequence shown here is derived from an EMBL/GenBank/DDBJ whole genome shotgun (WGS) entry which is preliminary data.</text>
</comment>
<evidence type="ECO:0000256" key="4">
    <source>
        <dbReference type="ARBA" id="ARBA00023163"/>
    </source>
</evidence>
<evidence type="ECO:0000259" key="6">
    <source>
        <dbReference type="PROSITE" id="PS50110"/>
    </source>
</evidence>
<comment type="caution">
    <text evidence="5">Lacks conserved residue(s) required for the propagation of feature annotation.</text>
</comment>
<feature type="domain" description="Response regulatory" evidence="6">
    <location>
        <begin position="167"/>
        <end position="290"/>
    </location>
</feature>
<keyword evidence="8" id="KW-1185">Reference proteome</keyword>
<protein>
    <submittedName>
        <fullName evidence="7">CheY-like chemotaxis protein</fullName>
    </submittedName>
</protein>
<name>A0ABV2GEB7_9BACL</name>
<evidence type="ECO:0000256" key="3">
    <source>
        <dbReference type="ARBA" id="ARBA00023125"/>
    </source>
</evidence>
<evidence type="ECO:0000256" key="2">
    <source>
        <dbReference type="ARBA" id="ARBA00023015"/>
    </source>
</evidence>
<dbReference type="InterPro" id="IPR039420">
    <property type="entry name" value="WalR-like"/>
</dbReference>
<dbReference type="PANTHER" id="PTHR48111">
    <property type="entry name" value="REGULATOR OF RPOS"/>
    <property type="match status" value="1"/>
</dbReference>
<dbReference type="InterPro" id="IPR001789">
    <property type="entry name" value="Sig_transdc_resp-reg_receiver"/>
</dbReference>
<dbReference type="Proteomes" id="UP001549099">
    <property type="component" value="Unassembled WGS sequence"/>
</dbReference>
<keyword evidence="1" id="KW-0597">Phosphoprotein</keyword>
<reference evidence="7 8" key="1">
    <citation type="submission" date="2024-06" db="EMBL/GenBank/DDBJ databases">
        <title>Genomic Encyclopedia of Type Strains, Phase IV (KMG-IV): sequencing the most valuable type-strain genomes for metagenomic binning, comparative biology and taxonomic classification.</title>
        <authorList>
            <person name="Goeker M."/>
        </authorList>
    </citation>
    <scope>NUCLEOTIDE SEQUENCE [LARGE SCALE GENOMIC DNA]</scope>
    <source>
        <strain evidence="7 8">DSM 26128</strain>
    </source>
</reference>
<dbReference type="RefSeq" id="WP_354198835.1">
    <property type="nucleotide sequence ID" value="NZ_JBEPLW010000028.1"/>
</dbReference>
<evidence type="ECO:0000313" key="7">
    <source>
        <dbReference type="EMBL" id="MET3576626.1"/>
    </source>
</evidence>
<proteinExistence type="predicted"/>
<accession>A0ABV2GEB7</accession>
<dbReference type="InterPro" id="IPR011006">
    <property type="entry name" value="CheY-like_superfamily"/>
</dbReference>
<evidence type="ECO:0000313" key="8">
    <source>
        <dbReference type="Proteomes" id="UP001549099"/>
    </source>
</evidence>
<gene>
    <name evidence="7" type="ORF">ABID49_002555</name>
</gene>
<dbReference type="SMART" id="SM00448">
    <property type="entry name" value="REC"/>
    <property type="match status" value="1"/>
</dbReference>
<sequence length="295" mass="32728">MNWGGDWMDHSVEHAPRELLGSGQVGYVFDLLKANVVRSRRTMAFVLIGFEGEFEAGETEDQICARLVKSVRMTDAVFSAALPGECGLLMPQSGKEEAAAFLRRFSKELRSAGTTEIRAAVLEVQHPGLSFEQSLDLARGGLVEAAASGETVAFVDAGLGRRTETVKVSVLDPDPLFREALSMSIGSLRVPSVELDVRTFGDGLDLLESGWTASWHPHLVILNDVLPKQNGLDVLHALRQMPNEQKFTVLMMTRRNSEEDMIYAYESGTDEYLVKPFNLRLFEAQVKRLLARLWS</sequence>